<dbReference type="RefSeq" id="WP_183791039.1">
    <property type="nucleotide sequence ID" value="NZ_JACIDU010000005.1"/>
</dbReference>
<evidence type="ECO:0000256" key="2">
    <source>
        <dbReference type="ARBA" id="ARBA00022603"/>
    </source>
</evidence>
<sequence>MSALLSIESELLKLGYSTEAIIRDYKFADVLSAGGEQRHVELAAFTQVPESYRSAAFGVISGDVSEVEIARRRSLGAPILFSIGPSDVGVWRVGAEGGPRLIERVSISGLSELFRRHAQEWSPLSVHRAKSLGQNQAAYQLDFVDLGLIPAIEHEVELKLARLLEDVIRALLNDLSSDQEIGAFRVTFRLLAAKILADRQHPAAASWADAPVGDVLAGIEAYYGLGKFSETGIDELPKTSVDAAWQLLRQAISFRNISSDSLAFVYENTLVTTDTRKRFGTHSTPRQVAEFLVSKLDLSRFDLPTLSIFEPFTGAGTLLVAALRRLRDYLPSDWSAEQRHAFLVPRVRGAEIDSFACEVATLSLILADYPNANGWKIATKDLFEGKSLAEELASATIVLCNPPWEDFDLAERTQYPEIATRSLSKPMAVLRTVLDSKPPAIGFVLPQGFLRQKQYAELRQKIADLYGNIELTSLPDRTFQQAGFETALLVASDRRPDDSVTPSKLVSTVVEDRDRLAFLSSGVVTAERRRQKLVSDGGLWVGALDELWEYVDRYPHLGSKAEIYRGLQWVSQDDGRCEEPRRGYARGVFKPADSLVQFGIKSISFLDVREESAYRLAPLSRPWHLPKVLTNVARLSRGPWRIAAAYDTSGLVASQAFFGIWTEATDLPGEALEAILNGPLTNAFVAERASNQHFTNELLKRLPVPKTTDYRAIVDAVHTYKSERNVADQAGLVSIATLDHLASLLIDIDAQVLKAYDLPPRIERRLLEYFRGHESERRTGHGFGGWLPENFKAFVPLHEYRGPLVQANRGPWATKAFEPAPKDEVDILRRFVR</sequence>
<keyword evidence="6" id="KW-1185">Reference proteome</keyword>
<evidence type="ECO:0000256" key="1">
    <source>
        <dbReference type="ARBA" id="ARBA00006594"/>
    </source>
</evidence>
<evidence type="ECO:0000259" key="4">
    <source>
        <dbReference type="Pfam" id="PF02384"/>
    </source>
</evidence>
<organism evidence="5 6">
    <name type="scientific">Allorhizobium borbori</name>
    <dbReference type="NCBI Taxonomy" id="485907"/>
    <lineage>
        <taxon>Bacteria</taxon>
        <taxon>Pseudomonadati</taxon>
        <taxon>Pseudomonadota</taxon>
        <taxon>Alphaproteobacteria</taxon>
        <taxon>Hyphomicrobiales</taxon>
        <taxon>Rhizobiaceae</taxon>
        <taxon>Rhizobium/Agrobacterium group</taxon>
        <taxon>Allorhizobium</taxon>
    </lineage>
</organism>
<dbReference type="PANTHER" id="PTHR33841:SF4">
    <property type="entry name" value="RESTRICTION MODIFICATION SYSTEM DNA SPECIFICITY DOMAIN"/>
    <property type="match status" value="1"/>
</dbReference>
<dbReference type="GO" id="GO:0008170">
    <property type="term" value="F:N-methyltransferase activity"/>
    <property type="evidence" value="ECO:0007669"/>
    <property type="project" value="InterPro"/>
</dbReference>
<evidence type="ECO:0000313" key="6">
    <source>
        <dbReference type="Proteomes" id="UP000584824"/>
    </source>
</evidence>
<reference evidence="5 6" key="1">
    <citation type="submission" date="2020-08" db="EMBL/GenBank/DDBJ databases">
        <title>Genomic Encyclopedia of Type Strains, Phase IV (KMG-IV): sequencing the most valuable type-strain genomes for metagenomic binning, comparative biology and taxonomic classification.</title>
        <authorList>
            <person name="Goeker M."/>
        </authorList>
    </citation>
    <scope>NUCLEOTIDE SEQUENCE [LARGE SCALE GENOMIC DNA]</scope>
    <source>
        <strain evidence="5 6">DSM 26385</strain>
    </source>
</reference>
<protein>
    <recommendedName>
        <fullName evidence="4">DNA methylase adenine-specific domain-containing protein</fullName>
    </recommendedName>
</protein>
<dbReference type="SUPFAM" id="SSF53335">
    <property type="entry name" value="S-adenosyl-L-methionine-dependent methyltransferases"/>
    <property type="match status" value="1"/>
</dbReference>
<dbReference type="AlphaFoldDB" id="A0A7W6K0J3"/>
<gene>
    <name evidence="5" type="ORF">GGQ66_001503</name>
</gene>
<dbReference type="InterPro" id="IPR050953">
    <property type="entry name" value="N4_N6_ade-DNA_methylase"/>
</dbReference>
<proteinExistence type="inferred from homology"/>
<name>A0A7W6K0J3_9HYPH</name>
<dbReference type="Pfam" id="PF02384">
    <property type="entry name" value="N6_Mtase"/>
    <property type="match status" value="1"/>
</dbReference>
<dbReference type="PANTHER" id="PTHR33841">
    <property type="entry name" value="DNA METHYLTRANSFERASE YEEA-RELATED"/>
    <property type="match status" value="1"/>
</dbReference>
<dbReference type="EMBL" id="JACIDU010000005">
    <property type="protein sequence ID" value="MBB4102948.1"/>
    <property type="molecule type" value="Genomic_DNA"/>
</dbReference>
<keyword evidence="3" id="KW-0808">Transferase</keyword>
<dbReference type="InterPro" id="IPR029063">
    <property type="entry name" value="SAM-dependent_MTases_sf"/>
</dbReference>
<dbReference type="GO" id="GO:0032259">
    <property type="term" value="P:methylation"/>
    <property type="evidence" value="ECO:0007669"/>
    <property type="project" value="UniProtKB-KW"/>
</dbReference>
<feature type="domain" description="DNA methylase adenine-specific" evidence="4">
    <location>
        <begin position="259"/>
        <end position="495"/>
    </location>
</feature>
<accession>A0A7W6K0J3</accession>
<evidence type="ECO:0000256" key="3">
    <source>
        <dbReference type="ARBA" id="ARBA00022679"/>
    </source>
</evidence>
<keyword evidence="2" id="KW-0489">Methyltransferase</keyword>
<dbReference type="Proteomes" id="UP000584824">
    <property type="component" value="Unassembled WGS sequence"/>
</dbReference>
<evidence type="ECO:0000313" key="5">
    <source>
        <dbReference type="EMBL" id="MBB4102948.1"/>
    </source>
</evidence>
<comment type="caution">
    <text evidence="5">The sequence shown here is derived from an EMBL/GenBank/DDBJ whole genome shotgun (WGS) entry which is preliminary data.</text>
</comment>
<comment type="similarity">
    <text evidence="1">Belongs to the N(4)/N(6)-methyltransferase family.</text>
</comment>
<dbReference type="Gene3D" id="3.40.50.150">
    <property type="entry name" value="Vaccinia Virus protein VP39"/>
    <property type="match status" value="1"/>
</dbReference>
<dbReference type="GO" id="GO:0003677">
    <property type="term" value="F:DNA binding"/>
    <property type="evidence" value="ECO:0007669"/>
    <property type="project" value="InterPro"/>
</dbReference>
<dbReference type="InterPro" id="IPR003356">
    <property type="entry name" value="DNA_methylase_A-5"/>
</dbReference>